<dbReference type="KEGG" id="fno:Fnod_0720"/>
<dbReference type="SUPFAM" id="SSF117396">
    <property type="entry name" value="TM1631-like"/>
    <property type="match status" value="1"/>
</dbReference>
<dbReference type="InterPro" id="IPR002763">
    <property type="entry name" value="DUF72"/>
</dbReference>
<dbReference type="eggNOG" id="COG1801">
    <property type="taxonomic scope" value="Bacteria"/>
</dbReference>
<protein>
    <recommendedName>
        <fullName evidence="3">DUF72 domain-containing protein</fullName>
    </recommendedName>
</protein>
<evidence type="ECO:0000313" key="1">
    <source>
        <dbReference type="EMBL" id="ABS60575.1"/>
    </source>
</evidence>
<dbReference type="Proteomes" id="UP000002415">
    <property type="component" value="Chromosome"/>
</dbReference>
<keyword evidence="2" id="KW-1185">Reference proteome</keyword>
<evidence type="ECO:0008006" key="3">
    <source>
        <dbReference type="Google" id="ProtNLM"/>
    </source>
</evidence>
<dbReference type="STRING" id="381764.Fnod_0720"/>
<dbReference type="PANTHER" id="PTHR30348:SF13">
    <property type="entry name" value="UPF0759 PROTEIN YUNF"/>
    <property type="match status" value="1"/>
</dbReference>
<proteinExistence type="predicted"/>
<gene>
    <name evidence="1" type="ordered locus">Fnod_0720</name>
</gene>
<dbReference type="RefSeq" id="WP_011993894.1">
    <property type="nucleotide sequence ID" value="NC_009718.1"/>
</dbReference>
<dbReference type="EMBL" id="CP000771">
    <property type="protein sequence ID" value="ABS60575.1"/>
    <property type="molecule type" value="Genomic_DNA"/>
</dbReference>
<dbReference type="PANTHER" id="PTHR30348">
    <property type="entry name" value="UNCHARACTERIZED PROTEIN YECE"/>
    <property type="match status" value="1"/>
</dbReference>
<name>A7HKZ2_FERNB</name>
<evidence type="ECO:0000313" key="2">
    <source>
        <dbReference type="Proteomes" id="UP000002415"/>
    </source>
</evidence>
<reference evidence="1 2" key="2">
    <citation type="journal article" date="2009" name="Proc. Natl. Acad. Sci. U.S.A.">
        <title>On the chimeric nature, thermophilic origin, and phylogenetic placement of the Thermotogales.</title>
        <authorList>
            <person name="Zhaxybayeva O."/>
            <person name="Swithers K.S."/>
            <person name="Lapierre P."/>
            <person name="Fournier G.P."/>
            <person name="Bickhart D.M."/>
            <person name="DeBoy R.T."/>
            <person name="Nelson K.E."/>
            <person name="Nesbo C.L."/>
            <person name="Doolittle W.F."/>
            <person name="Gogarten J.P."/>
            <person name="Noll K.M."/>
        </authorList>
    </citation>
    <scope>NUCLEOTIDE SEQUENCE [LARGE SCALE GENOMIC DNA]</scope>
    <source>
        <strain evidence="2">ATCC 35602 / DSM 5306 / Rt17-B1</strain>
    </source>
</reference>
<accession>A7HKZ2</accession>
<dbReference type="Gene3D" id="3.20.20.410">
    <property type="entry name" value="Protein of unknown function UPF0759"/>
    <property type="match status" value="1"/>
</dbReference>
<dbReference type="Pfam" id="PF01904">
    <property type="entry name" value="DUF72"/>
    <property type="match status" value="1"/>
</dbReference>
<dbReference type="InterPro" id="IPR036520">
    <property type="entry name" value="UPF0759_sf"/>
</dbReference>
<sequence>MREFGKWFIGTSGFSFGDWIGNVYPQDIKKSEMFTYYWQKYGFNCVELNFTFYQMPSSRTMVSLLRKAPVGFKFAVKVHGFITHDRSFENVNDFLKSCRVIEDESRLIGYLAQFPYSFKNVPDNQDYIKLLLEKFYGKEIFLEFRHESWVEWLDNLHGIKNVHVVIPDLPMSKGIFPLIRSLDKVVYLRLHGRNKKRKYDYNYSDEELKGIIDFVFPESFEEAYVFFNNCYNGQALKNALRFREIVGGEKIGIFD</sequence>
<organism evidence="1 2">
    <name type="scientific">Fervidobacterium nodosum (strain ATCC 35602 / DSM 5306 / Rt17-B1)</name>
    <dbReference type="NCBI Taxonomy" id="381764"/>
    <lineage>
        <taxon>Bacteria</taxon>
        <taxon>Thermotogati</taxon>
        <taxon>Thermotogota</taxon>
        <taxon>Thermotogae</taxon>
        <taxon>Thermotogales</taxon>
        <taxon>Fervidobacteriaceae</taxon>
        <taxon>Fervidobacterium</taxon>
    </lineage>
</organism>
<reference evidence="1 2" key="1">
    <citation type="submission" date="2007-07" db="EMBL/GenBank/DDBJ databases">
        <title>Complete sequence of Fervidobacterium nodosum Rt17-B1.</title>
        <authorList>
            <consortium name="US DOE Joint Genome Institute"/>
            <person name="Copeland A."/>
            <person name="Lucas S."/>
            <person name="Lapidus A."/>
            <person name="Barry K."/>
            <person name="Glavina del Rio T."/>
            <person name="Dalin E."/>
            <person name="Tice H."/>
            <person name="Pitluck S."/>
            <person name="Saunders E."/>
            <person name="Brettin T."/>
            <person name="Bruce D."/>
            <person name="Detter J.C."/>
            <person name="Han C."/>
            <person name="Schmutz J."/>
            <person name="Larimer F."/>
            <person name="Land M."/>
            <person name="Hauser L."/>
            <person name="Kyrpides N."/>
            <person name="Mikhailova N."/>
            <person name="Nelson K."/>
            <person name="Gogarten J.P."/>
            <person name="Noll K."/>
            <person name="Richardson P."/>
        </authorList>
    </citation>
    <scope>NUCLEOTIDE SEQUENCE [LARGE SCALE GENOMIC DNA]</scope>
    <source>
        <strain evidence="2">ATCC 35602 / DSM 5306 / Rt17-B1</strain>
    </source>
</reference>
<dbReference type="AlphaFoldDB" id="A7HKZ2"/>
<dbReference type="HOGENOM" id="CLU_046519_0_1_0"/>